<dbReference type="AlphaFoldDB" id="A0A645H281"/>
<reference evidence="1" key="1">
    <citation type="submission" date="2019-08" db="EMBL/GenBank/DDBJ databases">
        <authorList>
            <person name="Kucharzyk K."/>
            <person name="Murdoch R.W."/>
            <person name="Higgins S."/>
            <person name="Loffler F."/>
        </authorList>
    </citation>
    <scope>NUCLEOTIDE SEQUENCE</scope>
</reference>
<proteinExistence type="predicted"/>
<gene>
    <name evidence="1" type="ORF">SDC9_180601</name>
</gene>
<accession>A0A645H281</accession>
<sequence length="120" mass="12460">MEVSAGNDRLVIQKQQRVVGDGIQLDLNLAPHILQRIADSAVELGNAAQGVGILHTVLLTVVQNLGTCQEPAHVGCHQHLTLLAADGVNAGIKRVAKAGERFEVQGTDGVGQLSGADGII</sequence>
<name>A0A645H281_9ZZZZ</name>
<evidence type="ECO:0000313" key="1">
    <source>
        <dbReference type="EMBL" id="MPN33118.1"/>
    </source>
</evidence>
<protein>
    <submittedName>
        <fullName evidence="1">Uncharacterized protein</fullName>
    </submittedName>
</protein>
<dbReference type="EMBL" id="VSSQ01085470">
    <property type="protein sequence ID" value="MPN33118.1"/>
    <property type="molecule type" value="Genomic_DNA"/>
</dbReference>
<organism evidence="1">
    <name type="scientific">bioreactor metagenome</name>
    <dbReference type="NCBI Taxonomy" id="1076179"/>
    <lineage>
        <taxon>unclassified sequences</taxon>
        <taxon>metagenomes</taxon>
        <taxon>ecological metagenomes</taxon>
    </lineage>
</organism>
<comment type="caution">
    <text evidence="1">The sequence shown here is derived from an EMBL/GenBank/DDBJ whole genome shotgun (WGS) entry which is preliminary data.</text>
</comment>